<evidence type="ECO:0000313" key="3">
    <source>
        <dbReference type="Proteomes" id="UP001162800"/>
    </source>
</evidence>
<accession>A0ABY6G8P6</accession>
<gene>
    <name evidence="2" type="ORF">M9799_12140</name>
</gene>
<keyword evidence="1" id="KW-0812">Transmembrane</keyword>
<dbReference type="RefSeq" id="WP_231041936.1">
    <property type="nucleotide sequence ID" value="NZ_CP106881.1"/>
</dbReference>
<keyword evidence="1" id="KW-1133">Transmembrane helix</keyword>
<dbReference type="EMBL" id="CP106881">
    <property type="protein sequence ID" value="UYG50839.1"/>
    <property type="molecule type" value="Genomic_DNA"/>
</dbReference>
<feature type="transmembrane region" description="Helical" evidence="1">
    <location>
        <begin position="66"/>
        <end position="88"/>
    </location>
</feature>
<evidence type="ECO:0000256" key="1">
    <source>
        <dbReference type="SAM" id="Phobius"/>
    </source>
</evidence>
<reference evidence="2" key="1">
    <citation type="submission" date="2022-09" db="EMBL/GenBank/DDBJ databases">
        <title>The complete genome of Acidovorax sp. 5MLIR.</title>
        <authorList>
            <person name="Liu L."/>
            <person name="Yue J."/>
            <person name="Yang F."/>
            <person name="Yuan J."/>
            <person name="Li L."/>
        </authorList>
    </citation>
    <scope>NUCLEOTIDE SEQUENCE</scope>
    <source>
        <strain evidence="2">5MLIR</strain>
    </source>
</reference>
<dbReference type="Proteomes" id="UP001162800">
    <property type="component" value="Chromosome"/>
</dbReference>
<protein>
    <recommendedName>
        <fullName evidence="4">Paired small multidrug resistance pump</fullName>
    </recommendedName>
</protein>
<feature type="transmembrane region" description="Helical" evidence="1">
    <location>
        <begin position="6"/>
        <end position="24"/>
    </location>
</feature>
<organism evidence="2 3">
    <name type="scientific">Comamonas endophytica</name>
    <dbReference type="NCBI Taxonomy" id="2949090"/>
    <lineage>
        <taxon>Bacteria</taxon>
        <taxon>Pseudomonadati</taxon>
        <taxon>Pseudomonadota</taxon>
        <taxon>Betaproteobacteria</taxon>
        <taxon>Burkholderiales</taxon>
        <taxon>Comamonadaceae</taxon>
        <taxon>Comamonas</taxon>
    </lineage>
</organism>
<name>A0ABY6G8P6_9BURK</name>
<evidence type="ECO:0000313" key="2">
    <source>
        <dbReference type="EMBL" id="UYG50839.1"/>
    </source>
</evidence>
<keyword evidence="3" id="KW-1185">Reference proteome</keyword>
<keyword evidence="1" id="KW-0472">Membrane</keyword>
<feature type="transmembrane region" description="Helical" evidence="1">
    <location>
        <begin position="36"/>
        <end position="60"/>
    </location>
</feature>
<sequence>MQIYWALWAGVLAALIAAATWIEYNGIVRRIDGANGFILLMIGITCAMTLPLGGAIAWYFEGFATAAKVVLITGAGLGAAFWVALRWLGARAKRPH</sequence>
<proteinExistence type="predicted"/>
<evidence type="ECO:0008006" key="4">
    <source>
        <dbReference type="Google" id="ProtNLM"/>
    </source>
</evidence>